<gene>
    <name evidence="2" type="ORF">B0I35DRAFT_437410</name>
</gene>
<evidence type="ECO:0000256" key="1">
    <source>
        <dbReference type="SAM" id="MobiDB-lite"/>
    </source>
</evidence>
<protein>
    <submittedName>
        <fullName evidence="2">Uncharacterized protein</fullName>
    </submittedName>
</protein>
<reference evidence="2" key="1">
    <citation type="journal article" date="2021" name="Nat. Commun.">
        <title>Genetic determinants of endophytism in the Arabidopsis root mycobiome.</title>
        <authorList>
            <person name="Mesny F."/>
            <person name="Miyauchi S."/>
            <person name="Thiergart T."/>
            <person name="Pickel B."/>
            <person name="Atanasova L."/>
            <person name="Karlsson M."/>
            <person name="Huettel B."/>
            <person name="Barry K.W."/>
            <person name="Haridas S."/>
            <person name="Chen C."/>
            <person name="Bauer D."/>
            <person name="Andreopoulos W."/>
            <person name="Pangilinan J."/>
            <person name="LaButti K."/>
            <person name="Riley R."/>
            <person name="Lipzen A."/>
            <person name="Clum A."/>
            <person name="Drula E."/>
            <person name="Henrissat B."/>
            <person name="Kohler A."/>
            <person name="Grigoriev I.V."/>
            <person name="Martin F.M."/>
            <person name="Hacquard S."/>
        </authorList>
    </citation>
    <scope>NUCLEOTIDE SEQUENCE</scope>
    <source>
        <strain evidence="2">MPI-CAGE-CH-0235</strain>
    </source>
</reference>
<feature type="region of interest" description="Disordered" evidence="1">
    <location>
        <begin position="36"/>
        <end position="63"/>
    </location>
</feature>
<comment type="caution">
    <text evidence="2">The sequence shown here is derived from an EMBL/GenBank/DDBJ whole genome shotgun (WGS) entry which is preliminary data.</text>
</comment>
<dbReference type="EMBL" id="JAGPNK010000010">
    <property type="protein sequence ID" value="KAH7312621.1"/>
    <property type="molecule type" value="Genomic_DNA"/>
</dbReference>
<sequence length="94" mass="10970">MKRREAKRKKVKRKKVKRGRRRKILALAPAPAIVTRALATPATRNPNKSPKNPRRLTTPIQPAHRRSHNHLCPLLQSRPQLSHHKLFPRDLLDF</sequence>
<organism evidence="2 3">
    <name type="scientific">Stachybotrys elegans</name>
    <dbReference type="NCBI Taxonomy" id="80388"/>
    <lineage>
        <taxon>Eukaryota</taxon>
        <taxon>Fungi</taxon>
        <taxon>Dikarya</taxon>
        <taxon>Ascomycota</taxon>
        <taxon>Pezizomycotina</taxon>
        <taxon>Sordariomycetes</taxon>
        <taxon>Hypocreomycetidae</taxon>
        <taxon>Hypocreales</taxon>
        <taxon>Stachybotryaceae</taxon>
        <taxon>Stachybotrys</taxon>
    </lineage>
</organism>
<evidence type="ECO:0000313" key="2">
    <source>
        <dbReference type="EMBL" id="KAH7312621.1"/>
    </source>
</evidence>
<dbReference type="Proteomes" id="UP000813444">
    <property type="component" value="Unassembled WGS sequence"/>
</dbReference>
<feature type="region of interest" description="Disordered" evidence="1">
    <location>
        <begin position="1"/>
        <end position="22"/>
    </location>
</feature>
<dbReference type="AlphaFoldDB" id="A0A8K0SML4"/>
<name>A0A8K0SML4_9HYPO</name>
<evidence type="ECO:0000313" key="3">
    <source>
        <dbReference type="Proteomes" id="UP000813444"/>
    </source>
</evidence>
<proteinExistence type="predicted"/>
<keyword evidence="3" id="KW-1185">Reference proteome</keyword>
<accession>A0A8K0SML4</accession>